<feature type="domain" description="Schlafen AlbA-2" evidence="1">
    <location>
        <begin position="3"/>
        <end position="45"/>
    </location>
</feature>
<dbReference type="STRING" id="29529.SAMN04488122_4783"/>
<name>A0A1I0S8D5_9BACT</name>
<dbReference type="EMBL" id="FOJG01000002">
    <property type="protein sequence ID" value="SEW52362.1"/>
    <property type="molecule type" value="Genomic_DNA"/>
</dbReference>
<dbReference type="RefSeq" id="WP_089898725.1">
    <property type="nucleotide sequence ID" value="NZ_FOJG01000002.1"/>
</dbReference>
<gene>
    <name evidence="2" type="ORF">SAMN04488122_4783</name>
</gene>
<proteinExistence type="predicted"/>
<dbReference type="OrthoDB" id="613884at2"/>
<dbReference type="InterPro" id="IPR007421">
    <property type="entry name" value="Schlafen_AlbA_2_dom"/>
</dbReference>
<dbReference type="Gene3D" id="3.30.950.30">
    <property type="entry name" value="Schlafen, AAA domain"/>
    <property type="match status" value="1"/>
</dbReference>
<evidence type="ECO:0000259" key="1">
    <source>
        <dbReference type="Pfam" id="PF04326"/>
    </source>
</evidence>
<evidence type="ECO:0000313" key="3">
    <source>
        <dbReference type="Proteomes" id="UP000199310"/>
    </source>
</evidence>
<organism evidence="2 3">
    <name type="scientific">Chitinophaga arvensicola</name>
    <dbReference type="NCBI Taxonomy" id="29529"/>
    <lineage>
        <taxon>Bacteria</taxon>
        <taxon>Pseudomonadati</taxon>
        <taxon>Bacteroidota</taxon>
        <taxon>Chitinophagia</taxon>
        <taxon>Chitinophagales</taxon>
        <taxon>Chitinophagaceae</taxon>
        <taxon>Chitinophaga</taxon>
    </lineage>
</organism>
<reference evidence="3" key="1">
    <citation type="submission" date="2016-10" db="EMBL/GenBank/DDBJ databases">
        <authorList>
            <person name="Varghese N."/>
            <person name="Submissions S."/>
        </authorList>
    </citation>
    <scope>NUCLEOTIDE SEQUENCE [LARGE SCALE GENOMIC DNA]</scope>
    <source>
        <strain evidence="3">DSM 3695</strain>
    </source>
</reference>
<dbReference type="Proteomes" id="UP000199310">
    <property type="component" value="Unassembled WGS sequence"/>
</dbReference>
<dbReference type="InterPro" id="IPR038461">
    <property type="entry name" value="Schlafen_AlbA_2_dom_sf"/>
</dbReference>
<dbReference type="AlphaFoldDB" id="A0A1I0S8D5"/>
<keyword evidence="2" id="KW-0238">DNA-binding</keyword>
<evidence type="ECO:0000313" key="2">
    <source>
        <dbReference type="EMBL" id="SEW52362.1"/>
    </source>
</evidence>
<sequence>MPEQHNIEYKQSWRDEYLKWVYGFANAQGGRIFIGVDDNSHIVGVEICKK</sequence>
<protein>
    <submittedName>
        <fullName evidence="2">Putative DNA-binding domain-containing protein</fullName>
    </submittedName>
</protein>
<dbReference type="GO" id="GO:0003677">
    <property type="term" value="F:DNA binding"/>
    <property type="evidence" value="ECO:0007669"/>
    <property type="project" value="UniProtKB-KW"/>
</dbReference>
<accession>A0A1I0S8D5</accession>
<dbReference type="Pfam" id="PF04326">
    <property type="entry name" value="SLFN_AlbA_2"/>
    <property type="match status" value="1"/>
</dbReference>
<keyword evidence="3" id="KW-1185">Reference proteome</keyword>